<proteinExistence type="predicted"/>
<dbReference type="Proteomes" id="UP000650424">
    <property type="component" value="Unassembled WGS sequence"/>
</dbReference>
<dbReference type="PROSITE" id="PS50006">
    <property type="entry name" value="FHA_DOMAIN"/>
    <property type="match status" value="1"/>
</dbReference>
<dbReference type="InterPro" id="IPR050923">
    <property type="entry name" value="Cell_Proc_Reg/RNA_Proc"/>
</dbReference>
<dbReference type="SMART" id="SM00240">
    <property type="entry name" value="FHA"/>
    <property type="match status" value="1"/>
</dbReference>
<evidence type="ECO:0000313" key="2">
    <source>
        <dbReference type="EMBL" id="MBC3917985.1"/>
    </source>
</evidence>
<dbReference type="CDD" id="cd00060">
    <property type="entry name" value="FHA"/>
    <property type="match status" value="1"/>
</dbReference>
<evidence type="ECO:0000259" key="1">
    <source>
        <dbReference type="PROSITE" id="PS50006"/>
    </source>
</evidence>
<name>A0ABR6ZR46_9BURK</name>
<keyword evidence="3" id="KW-1185">Reference proteome</keyword>
<reference evidence="2 3" key="1">
    <citation type="submission" date="2020-08" db="EMBL/GenBank/DDBJ databases">
        <title>Novel species isolated from subtropical streams in China.</title>
        <authorList>
            <person name="Lu H."/>
        </authorList>
    </citation>
    <scope>NUCLEOTIDE SEQUENCE [LARGE SCALE GENOMIC DNA]</scope>
    <source>
        <strain evidence="2 3">CY18W</strain>
    </source>
</reference>
<dbReference type="EMBL" id="JACOGF010000004">
    <property type="protein sequence ID" value="MBC3917985.1"/>
    <property type="molecule type" value="Genomic_DNA"/>
</dbReference>
<dbReference type="InterPro" id="IPR008984">
    <property type="entry name" value="SMAD_FHA_dom_sf"/>
</dbReference>
<sequence length="212" mass="22518">MAKIVVTFNGLVQQELTITKSRLTIGRRPSNDVVIDHLTVSGQHAAIDTSSNGSFVLDLGSTNGTMVNGQPVKKHLLQHDDIIDIGKYKLRFQVEKDTQGKVTQSVSPTAQVAAGVAASVAAPAAANMPAKVKVLTGANAGKELVLSKPVTTIGSPSVQVVAITRQDKNYFIAHVEGTTKPKLNDVVIESKPVQLKNNDVIELNSAKLQFMG</sequence>
<comment type="caution">
    <text evidence="2">The sequence shown here is derived from an EMBL/GenBank/DDBJ whole genome shotgun (WGS) entry which is preliminary data.</text>
</comment>
<protein>
    <submittedName>
        <fullName evidence="2">FHA domain-containing protein</fullName>
    </submittedName>
</protein>
<dbReference type="PANTHER" id="PTHR23308">
    <property type="entry name" value="NUCLEAR INHIBITOR OF PROTEIN PHOSPHATASE-1"/>
    <property type="match status" value="1"/>
</dbReference>
<feature type="domain" description="FHA" evidence="1">
    <location>
        <begin position="23"/>
        <end position="72"/>
    </location>
</feature>
<dbReference type="InterPro" id="IPR000253">
    <property type="entry name" value="FHA_dom"/>
</dbReference>
<gene>
    <name evidence="2" type="ORF">H8L32_10905</name>
</gene>
<dbReference type="SUPFAM" id="SSF49879">
    <property type="entry name" value="SMAD/FHA domain"/>
    <property type="match status" value="2"/>
</dbReference>
<dbReference type="Pfam" id="PF00498">
    <property type="entry name" value="FHA"/>
    <property type="match status" value="1"/>
</dbReference>
<accession>A0ABR6ZR46</accession>
<dbReference type="RefSeq" id="WP_186947209.1">
    <property type="nucleotide sequence ID" value="NZ_JACOGF010000004.1"/>
</dbReference>
<evidence type="ECO:0000313" key="3">
    <source>
        <dbReference type="Proteomes" id="UP000650424"/>
    </source>
</evidence>
<dbReference type="Gene3D" id="2.60.200.20">
    <property type="match status" value="1"/>
</dbReference>
<organism evidence="2 3">
    <name type="scientific">Undibacterium hunanense</name>
    <dbReference type="NCBI Taxonomy" id="2762292"/>
    <lineage>
        <taxon>Bacteria</taxon>
        <taxon>Pseudomonadati</taxon>
        <taxon>Pseudomonadota</taxon>
        <taxon>Betaproteobacteria</taxon>
        <taxon>Burkholderiales</taxon>
        <taxon>Oxalobacteraceae</taxon>
        <taxon>Undibacterium</taxon>
    </lineage>
</organism>